<feature type="domain" description="Stress-response A/B barrel" evidence="1">
    <location>
        <begin position="4"/>
        <end position="101"/>
    </location>
</feature>
<dbReference type="EMBL" id="ML976095">
    <property type="protein sequence ID" value="KAF1938800.1"/>
    <property type="molecule type" value="Genomic_DNA"/>
</dbReference>
<gene>
    <name evidence="2" type="ORF">EJ02DRAFT_383011</name>
</gene>
<dbReference type="AlphaFoldDB" id="A0A6A5SGB6"/>
<dbReference type="Proteomes" id="UP000800038">
    <property type="component" value="Unassembled WGS sequence"/>
</dbReference>
<dbReference type="SMART" id="SM00886">
    <property type="entry name" value="Dabb"/>
    <property type="match status" value="1"/>
</dbReference>
<dbReference type="OrthoDB" id="3830014at2759"/>
<organism evidence="2 3">
    <name type="scientific">Clathrospora elynae</name>
    <dbReference type="NCBI Taxonomy" id="706981"/>
    <lineage>
        <taxon>Eukaryota</taxon>
        <taxon>Fungi</taxon>
        <taxon>Dikarya</taxon>
        <taxon>Ascomycota</taxon>
        <taxon>Pezizomycotina</taxon>
        <taxon>Dothideomycetes</taxon>
        <taxon>Pleosporomycetidae</taxon>
        <taxon>Pleosporales</taxon>
        <taxon>Diademaceae</taxon>
        <taxon>Clathrospora</taxon>
    </lineage>
</organism>
<dbReference type="PROSITE" id="PS51502">
    <property type="entry name" value="S_R_A_B_BARREL"/>
    <property type="match status" value="1"/>
</dbReference>
<sequence>MPKIIRLTLFKIPEEAMVKEAIKMYNTLAQDAKKDGKTYIQLAQANPTHDDPRNQGYTLVARCIFESKEDMDYYDNQDEAHDKIKAQLKPKLNSPPLVIFSDIMH</sequence>
<protein>
    <recommendedName>
        <fullName evidence="1">Stress-response A/B barrel domain-containing protein</fullName>
    </recommendedName>
</protein>
<accession>A0A6A5SGB6</accession>
<name>A0A6A5SGB6_9PLEO</name>
<dbReference type="SUPFAM" id="SSF54909">
    <property type="entry name" value="Dimeric alpha+beta barrel"/>
    <property type="match status" value="1"/>
</dbReference>
<dbReference type="InterPro" id="IPR011008">
    <property type="entry name" value="Dimeric_a/b-barrel"/>
</dbReference>
<dbReference type="InterPro" id="IPR013097">
    <property type="entry name" value="Dabb"/>
</dbReference>
<evidence type="ECO:0000313" key="3">
    <source>
        <dbReference type="Proteomes" id="UP000800038"/>
    </source>
</evidence>
<evidence type="ECO:0000313" key="2">
    <source>
        <dbReference type="EMBL" id="KAF1938800.1"/>
    </source>
</evidence>
<evidence type="ECO:0000259" key="1">
    <source>
        <dbReference type="PROSITE" id="PS51502"/>
    </source>
</evidence>
<keyword evidence="3" id="KW-1185">Reference proteome</keyword>
<proteinExistence type="predicted"/>
<dbReference type="Pfam" id="PF07876">
    <property type="entry name" value="Dabb"/>
    <property type="match status" value="1"/>
</dbReference>
<reference evidence="2" key="1">
    <citation type="journal article" date="2020" name="Stud. Mycol.">
        <title>101 Dothideomycetes genomes: a test case for predicting lifestyles and emergence of pathogens.</title>
        <authorList>
            <person name="Haridas S."/>
            <person name="Albert R."/>
            <person name="Binder M."/>
            <person name="Bloem J."/>
            <person name="Labutti K."/>
            <person name="Salamov A."/>
            <person name="Andreopoulos B."/>
            <person name="Baker S."/>
            <person name="Barry K."/>
            <person name="Bills G."/>
            <person name="Bluhm B."/>
            <person name="Cannon C."/>
            <person name="Castanera R."/>
            <person name="Culley D."/>
            <person name="Daum C."/>
            <person name="Ezra D."/>
            <person name="Gonzalez J."/>
            <person name="Henrissat B."/>
            <person name="Kuo A."/>
            <person name="Liang C."/>
            <person name="Lipzen A."/>
            <person name="Lutzoni F."/>
            <person name="Magnuson J."/>
            <person name="Mondo S."/>
            <person name="Nolan M."/>
            <person name="Ohm R."/>
            <person name="Pangilinan J."/>
            <person name="Park H.-J."/>
            <person name="Ramirez L."/>
            <person name="Alfaro M."/>
            <person name="Sun H."/>
            <person name="Tritt A."/>
            <person name="Yoshinaga Y."/>
            <person name="Zwiers L.-H."/>
            <person name="Turgeon B."/>
            <person name="Goodwin S."/>
            <person name="Spatafora J."/>
            <person name="Crous P."/>
            <person name="Grigoriev I."/>
        </authorList>
    </citation>
    <scope>NUCLEOTIDE SEQUENCE</scope>
    <source>
        <strain evidence="2">CBS 161.51</strain>
    </source>
</reference>
<dbReference type="Gene3D" id="3.30.70.100">
    <property type="match status" value="1"/>
</dbReference>